<name>A0A4U1CEY1_9SPHI</name>
<organism evidence="1 2">
    <name type="scientific">Pedobacter frigoris</name>
    <dbReference type="NCBI Taxonomy" id="2571272"/>
    <lineage>
        <taxon>Bacteria</taxon>
        <taxon>Pseudomonadati</taxon>
        <taxon>Bacteroidota</taxon>
        <taxon>Sphingobacteriia</taxon>
        <taxon>Sphingobacteriales</taxon>
        <taxon>Sphingobacteriaceae</taxon>
        <taxon>Pedobacter</taxon>
    </lineage>
</organism>
<gene>
    <name evidence="1" type="ORF">FA047_20215</name>
</gene>
<dbReference type="EMBL" id="SWBQ01000011">
    <property type="protein sequence ID" value="TKC02801.1"/>
    <property type="molecule type" value="Genomic_DNA"/>
</dbReference>
<dbReference type="Proteomes" id="UP000307244">
    <property type="component" value="Unassembled WGS sequence"/>
</dbReference>
<proteinExistence type="predicted"/>
<dbReference type="OrthoDB" id="1432119at2"/>
<evidence type="ECO:0000313" key="1">
    <source>
        <dbReference type="EMBL" id="TKC02801.1"/>
    </source>
</evidence>
<keyword evidence="2" id="KW-1185">Reference proteome</keyword>
<comment type="caution">
    <text evidence="1">The sequence shown here is derived from an EMBL/GenBank/DDBJ whole genome shotgun (WGS) entry which is preliminary data.</text>
</comment>
<accession>A0A4U1CEY1</accession>
<reference evidence="1 2" key="1">
    <citation type="submission" date="2019-04" db="EMBL/GenBank/DDBJ databases">
        <title>Pedobacter sp. RP-3-15 sp. nov., isolated from Arctic soil.</title>
        <authorList>
            <person name="Dahal R.H."/>
            <person name="Kim D.-U."/>
        </authorList>
    </citation>
    <scope>NUCLEOTIDE SEQUENCE [LARGE SCALE GENOMIC DNA]</scope>
    <source>
        <strain evidence="1 2">RP-3-15</strain>
    </source>
</reference>
<sequence>MLLSEHKDLKMEIRSLPEKEKDKLLLRLIAKDKVLTEHLHFKLLEDEGDLVQRHQKLHSIIDQSIQDLLWVQKPTSKEVMLRMRRLNGMISHHFKVTKDVLTEIELRIHLLNNLPIVFKEGVFSPMHKFNEKLNVYFVKSAMSVLGKYMKLHEDIQFDLKESLNEVLTKIYTNKTSAVAEELGLPKEL</sequence>
<protein>
    <submittedName>
        <fullName evidence="1">Uncharacterized protein</fullName>
    </submittedName>
</protein>
<dbReference type="AlphaFoldDB" id="A0A4U1CEY1"/>
<evidence type="ECO:0000313" key="2">
    <source>
        <dbReference type="Proteomes" id="UP000307244"/>
    </source>
</evidence>